<feature type="transmembrane region" description="Helical" evidence="6">
    <location>
        <begin position="300"/>
        <end position="326"/>
    </location>
</feature>
<keyword evidence="4 6" id="KW-1133">Transmembrane helix</keyword>
<comment type="subcellular location">
    <subcellularLocation>
        <location evidence="1">Cell membrane</location>
        <topology evidence="1">Multi-pass membrane protein</topology>
    </subcellularLocation>
</comment>
<feature type="transmembrane region" description="Helical" evidence="6">
    <location>
        <begin position="346"/>
        <end position="369"/>
    </location>
</feature>
<organism evidence="8 9">
    <name type="scientific">Hahella chejuensis (strain KCTC 2396)</name>
    <dbReference type="NCBI Taxonomy" id="349521"/>
    <lineage>
        <taxon>Bacteria</taxon>
        <taxon>Pseudomonadati</taxon>
        <taxon>Pseudomonadota</taxon>
        <taxon>Gammaproteobacteria</taxon>
        <taxon>Oceanospirillales</taxon>
        <taxon>Hahellaceae</taxon>
        <taxon>Hahella</taxon>
    </lineage>
</organism>
<evidence type="ECO:0000256" key="4">
    <source>
        <dbReference type="ARBA" id="ARBA00022989"/>
    </source>
</evidence>
<dbReference type="KEGG" id="hch:HCH_04951"/>
<name>Q2SCI4_HAHCH</name>
<feature type="transmembrane region" description="Helical" evidence="6">
    <location>
        <begin position="473"/>
        <end position="492"/>
    </location>
</feature>
<protein>
    <submittedName>
        <fullName evidence="8">Predicted ABC-type transport system involved in lysophospholipase L1 biosynthesis, permease component</fullName>
    </submittedName>
</protein>
<feature type="transmembrane region" description="Helical" evidence="6">
    <location>
        <begin position="755"/>
        <end position="779"/>
    </location>
</feature>
<dbReference type="InterPro" id="IPR038766">
    <property type="entry name" value="Membrane_comp_ABC_pdt"/>
</dbReference>
<gene>
    <name evidence="8" type="ordered locus">HCH_04951</name>
</gene>
<keyword evidence="3 6" id="KW-0812">Transmembrane</keyword>
<dbReference type="PANTHER" id="PTHR30287:SF1">
    <property type="entry name" value="INNER MEMBRANE PROTEIN"/>
    <property type="match status" value="1"/>
</dbReference>
<dbReference type="GO" id="GO:0005886">
    <property type="term" value="C:plasma membrane"/>
    <property type="evidence" value="ECO:0007669"/>
    <property type="project" value="UniProtKB-SubCell"/>
</dbReference>
<evidence type="ECO:0000313" key="8">
    <source>
        <dbReference type="EMBL" id="ABC31640.1"/>
    </source>
</evidence>
<dbReference type="InterPro" id="IPR003838">
    <property type="entry name" value="ABC3_permease_C"/>
</dbReference>
<evidence type="ECO:0000256" key="1">
    <source>
        <dbReference type="ARBA" id="ARBA00004651"/>
    </source>
</evidence>
<dbReference type="STRING" id="349521.HCH_04951"/>
<feature type="domain" description="ABC3 transporter permease C-terminal" evidence="7">
    <location>
        <begin position="261"/>
        <end position="376"/>
    </location>
</feature>
<dbReference type="PANTHER" id="PTHR30287">
    <property type="entry name" value="MEMBRANE COMPONENT OF PREDICTED ABC SUPERFAMILY METABOLITE UPTAKE TRANSPORTER"/>
    <property type="match status" value="1"/>
</dbReference>
<accession>Q2SCI4</accession>
<evidence type="ECO:0000256" key="2">
    <source>
        <dbReference type="ARBA" id="ARBA00022475"/>
    </source>
</evidence>
<feature type="transmembrane region" description="Helical" evidence="6">
    <location>
        <begin position="711"/>
        <end position="734"/>
    </location>
</feature>
<feature type="transmembrane region" description="Helical" evidence="6">
    <location>
        <begin position="256"/>
        <end position="279"/>
    </location>
</feature>
<dbReference type="RefSeq" id="WP_011398705.1">
    <property type="nucleotide sequence ID" value="NC_007645.1"/>
</dbReference>
<dbReference type="AlphaFoldDB" id="Q2SCI4"/>
<keyword evidence="2" id="KW-1003">Cell membrane</keyword>
<evidence type="ECO:0000256" key="5">
    <source>
        <dbReference type="ARBA" id="ARBA00023136"/>
    </source>
</evidence>
<evidence type="ECO:0000313" key="9">
    <source>
        <dbReference type="Proteomes" id="UP000000238"/>
    </source>
</evidence>
<reference evidence="8 9" key="1">
    <citation type="journal article" date="2005" name="Nucleic Acids Res.">
        <title>Genomic blueprint of Hahella chejuensis, a marine microbe producing an algicidal agent.</title>
        <authorList>
            <person name="Jeong H."/>
            <person name="Yim J.H."/>
            <person name="Lee C."/>
            <person name="Choi S.-H."/>
            <person name="Park Y.K."/>
            <person name="Yoon S.H."/>
            <person name="Hur C.-G."/>
            <person name="Kang H.-Y."/>
            <person name="Kim D."/>
            <person name="Lee H.H."/>
            <person name="Park K.H."/>
            <person name="Park S.-H."/>
            <person name="Park H.-S."/>
            <person name="Lee H.K."/>
            <person name="Oh T.K."/>
            <person name="Kim J.F."/>
        </authorList>
    </citation>
    <scope>NUCLEOTIDE SEQUENCE [LARGE SCALE GENOMIC DNA]</scope>
    <source>
        <strain evidence="8 9">KCTC 2396</strain>
    </source>
</reference>
<evidence type="ECO:0000256" key="6">
    <source>
        <dbReference type="SAM" id="Phobius"/>
    </source>
</evidence>
<dbReference type="HOGENOM" id="CLU_009475_2_0_6"/>
<keyword evidence="5 6" id="KW-0472">Membrane</keyword>
<dbReference type="Pfam" id="PF02687">
    <property type="entry name" value="FtsX"/>
    <property type="match status" value="2"/>
</dbReference>
<dbReference type="EMBL" id="CP000155">
    <property type="protein sequence ID" value="ABC31640.1"/>
    <property type="molecule type" value="Genomic_DNA"/>
</dbReference>
<feature type="domain" description="ABC3 transporter permease C-terminal" evidence="7">
    <location>
        <begin position="716"/>
        <end position="822"/>
    </location>
</feature>
<feature type="transmembrane region" description="Helical" evidence="6">
    <location>
        <begin position="799"/>
        <end position="821"/>
    </location>
</feature>
<evidence type="ECO:0000259" key="7">
    <source>
        <dbReference type="Pfam" id="PF02687"/>
    </source>
</evidence>
<evidence type="ECO:0000256" key="3">
    <source>
        <dbReference type="ARBA" id="ARBA00022692"/>
    </source>
</evidence>
<dbReference type="OrthoDB" id="5292592at2"/>
<feature type="transmembrane region" description="Helical" evidence="6">
    <location>
        <begin position="421"/>
        <end position="440"/>
    </location>
</feature>
<dbReference type="eggNOG" id="COG3127">
    <property type="taxonomic scope" value="Bacteria"/>
</dbReference>
<sequence>MMNSMRPLQLWLREWRQPSFRLLWLALFVAVLTVASITAFTGRLKAVFDDGASRFLGGDQVIESSGDLSDAWVDEAQKLGLETAFTLEFSTMLNNGDQFQLVAVKAVDKGYPLKGEVGVVTQAGASAQTVHHGPAQGEVWLAPRLFSLLGVELGDRVGVGRKQLTITGLLAKEPDPSFSFMNVAPRVLMSYEDVAATAVAQPGSRLKYRLLLAGEERLLEQFNADISSSLTASERIVSAKDGRPAVSRAIERAERYLLLGGVLGVLLAAVALTVTAQYYAQQQKDTVALLKTLGCRSGQLRMRFASLLLISAASASVLGLACGLLFEQWAVWAMGDMLPPLQKSLPLNWVWLPLLTLAIVLAAFAWPVFRALAKQPPMFILRQAAANADFQRMLGFSKSRMLSALVGFAALLMVYSGELTIVAAVLIGLAAMIAIAAWLMKMWVKLRPPRRTVTPGALRAGADQLKRRPWSTVPHVLALGSAWALLLTLFLVRTELVDNWRAQIPENAPNHFFINIAPYEVEPMQTLFEQNQIAAAPLYPMVRGRLTHINGDPVRTVVSKEREVGALNRELNLTWMAELPEDNRIVRGSWWDASSSVAVSVPGVSIESQLAQRLDVKLGDALTFQIGGSVLESKVQSIRSVQWDSLKPNFYMAFAPGALDSFAATYLTSAYLGDNKTEMVNRVNRQFPTVSVLELDQFVVKVREVIAQVSLAIEALLALIFAAALLVVASLLAREAPSRRAETALFRALGAHRRVVIGATVGEFSLIGAFAGVMGVIVAESIAGFLQYRLFELPFSLHWELWLLAPLISAGATAAYAYWCLRGALLAPPHATLQSGFVE</sequence>
<proteinExistence type="predicted"/>
<dbReference type="Proteomes" id="UP000000238">
    <property type="component" value="Chromosome"/>
</dbReference>
<keyword evidence="9" id="KW-1185">Reference proteome</keyword>